<evidence type="ECO:0000256" key="2">
    <source>
        <dbReference type="ARBA" id="ARBA00004370"/>
    </source>
</evidence>
<evidence type="ECO:0000256" key="9">
    <source>
        <dbReference type="ARBA" id="ARBA00023012"/>
    </source>
</evidence>
<dbReference type="CDD" id="cd00082">
    <property type="entry name" value="HisKA"/>
    <property type="match status" value="1"/>
</dbReference>
<dbReference type="InterPro" id="IPR005467">
    <property type="entry name" value="His_kinase_dom"/>
</dbReference>
<dbReference type="OrthoDB" id="9804645at2"/>
<dbReference type="GO" id="GO:0005886">
    <property type="term" value="C:plasma membrane"/>
    <property type="evidence" value="ECO:0007669"/>
    <property type="project" value="TreeGrafter"/>
</dbReference>
<protein>
    <recommendedName>
        <fullName evidence="3">histidine kinase</fullName>
        <ecNumber evidence="3">2.7.13.3</ecNumber>
    </recommendedName>
</protein>
<evidence type="ECO:0000313" key="13">
    <source>
        <dbReference type="EMBL" id="ABC28686.1"/>
    </source>
</evidence>
<dbReference type="InterPro" id="IPR003660">
    <property type="entry name" value="HAMP_dom"/>
</dbReference>
<comment type="subcellular location">
    <subcellularLocation>
        <location evidence="2">Membrane</location>
    </subcellularLocation>
</comment>
<dbReference type="InterPro" id="IPR036097">
    <property type="entry name" value="HisK_dim/P_sf"/>
</dbReference>
<dbReference type="eggNOG" id="COG2205">
    <property type="taxonomic scope" value="Bacteria"/>
</dbReference>
<sequence>MKSIRFTTTWLTFLGVSLLGLALCSAAYLVARKILIDNFDRDLQLEFQNVASVARVWPDGDFYIDIDFDVATQYNSGGSRIFQVWSADGKEIVDQSPMLEEENRRLSYPPRPADNKPYFFDLQDKHPARAIFQKVDAQWGWIEEQPDLNAPEHVQGMQVQLLVVRERTSLDQSLSLLRNWMLAIAAILPALTFLIVYLTIGRGLKPLRELATKVSAIRSSGEKLEADLHWPQEITPVAETLNALLKRLDFTLQRERRFTSDAAHELRTPLAELRIATDIALRAQQNQERLLTAVRHANHLSHSMANLVNSMLLLARFQSGSSKPESAPINVAALFDEQRQRIHGLATKRGLAVQAQAPETLVITSDKGLLTTIMANLFTNAVEYAPLESTVALTLSADASGFALETRNTAPDLTQEDLERLFHPFWRKGESRSQRDHYGLGLAIVQEAAACLALKLNVSLNEDKVLTIRIQT</sequence>
<evidence type="ECO:0000256" key="6">
    <source>
        <dbReference type="ARBA" id="ARBA00022692"/>
    </source>
</evidence>
<dbReference type="SUPFAM" id="SSF55874">
    <property type="entry name" value="ATPase domain of HSP90 chaperone/DNA topoisomerase II/histidine kinase"/>
    <property type="match status" value="1"/>
</dbReference>
<dbReference type="PANTHER" id="PTHR45436:SF16">
    <property type="entry name" value="HISTIDINE KINASE"/>
    <property type="match status" value="1"/>
</dbReference>
<keyword evidence="14" id="KW-1185">Reference proteome</keyword>
<keyword evidence="5" id="KW-0808">Transferase</keyword>
<gene>
    <name evidence="13" type="ordered locus">HCH_01848</name>
</gene>
<dbReference type="RefSeq" id="WP_011395758.1">
    <property type="nucleotide sequence ID" value="NC_007645.1"/>
</dbReference>
<dbReference type="EC" id="2.7.13.3" evidence="3"/>
<dbReference type="KEGG" id="hch:HCH_01848"/>
<dbReference type="Gene3D" id="3.30.565.10">
    <property type="entry name" value="Histidine kinase-like ATPase, C-terminal domain"/>
    <property type="match status" value="1"/>
</dbReference>
<dbReference type="STRING" id="349521.HCH_01848"/>
<reference evidence="13 14" key="1">
    <citation type="journal article" date="2005" name="Nucleic Acids Res.">
        <title>Genomic blueprint of Hahella chejuensis, a marine microbe producing an algicidal agent.</title>
        <authorList>
            <person name="Jeong H."/>
            <person name="Yim J.H."/>
            <person name="Lee C."/>
            <person name="Choi S.-H."/>
            <person name="Park Y.K."/>
            <person name="Yoon S.H."/>
            <person name="Hur C.-G."/>
            <person name="Kang H.-Y."/>
            <person name="Kim D."/>
            <person name="Lee H.H."/>
            <person name="Park K.H."/>
            <person name="Park S.-H."/>
            <person name="Park H.-S."/>
            <person name="Lee H.K."/>
            <person name="Oh T.K."/>
            <person name="Kim J.F."/>
        </authorList>
    </citation>
    <scope>NUCLEOTIDE SEQUENCE [LARGE SCALE GENOMIC DNA]</scope>
    <source>
        <strain evidence="13 14">KCTC 2396</strain>
    </source>
</reference>
<dbReference type="Proteomes" id="UP000000238">
    <property type="component" value="Chromosome"/>
</dbReference>
<keyword evidence="6 10" id="KW-0812">Transmembrane</keyword>
<evidence type="ECO:0000259" key="11">
    <source>
        <dbReference type="PROSITE" id="PS50109"/>
    </source>
</evidence>
<keyword evidence="9" id="KW-0902">Two-component regulatory system</keyword>
<dbReference type="InterPro" id="IPR003661">
    <property type="entry name" value="HisK_dim/P_dom"/>
</dbReference>
<evidence type="ECO:0000313" key="14">
    <source>
        <dbReference type="Proteomes" id="UP000000238"/>
    </source>
</evidence>
<dbReference type="InterPro" id="IPR036890">
    <property type="entry name" value="HATPase_C_sf"/>
</dbReference>
<dbReference type="Gene3D" id="1.10.287.130">
    <property type="match status" value="1"/>
</dbReference>
<comment type="catalytic activity">
    <reaction evidence="1">
        <text>ATP + protein L-histidine = ADP + protein N-phospho-L-histidine.</text>
        <dbReference type="EC" id="2.7.13.3"/>
    </reaction>
</comment>
<evidence type="ECO:0000256" key="5">
    <source>
        <dbReference type="ARBA" id="ARBA00022679"/>
    </source>
</evidence>
<evidence type="ECO:0000256" key="10">
    <source>
        <dbReference type="SAM" id="Phobius"/>
    </source>
</evidence>
<evidence type="ECO:0000256" key="8">
    <source>
        <dbReference type="ARBA" id="ARBA00022989"/>
    </source>
</evidence>
<dbReference type="PROSITE" id="PS50885">
    <property type="entry name" value="HAMP"/>
    <property type="match status" value="1"/>
</dbReference>
<feature type="transmembrane region" description="Helical" evidence="10">
    <location>
        <begin position="180"/>
        <end position="200"/>
    </location>
</feature>
<dbReference type="PROSITE" id="PS50109">
    <property type="entry name" value="HIS_KIN"/>
    <property type="match status" value="1"/>
</dbReference>
<feature type="domain" description="Histidine kinase" evidence="11">
    <location>
        <begin position="261"/>
        <end position="472"/>
    </location>
</feature>
<dbReference type="Pfam" id="PF02518">
    <property type="entry name" value="HATPase_c"/>
    <property type="match status" value="1"/>
</dbReference>
<name>Q2SKY8_HAHCH</name>
<evidence type="ECO:0000259" key="12">
    <source>
        <dbReference type="PROSITE" id="PS50885"/>
    </source>
</evidence>
<organism evidence="13 14">
    <name type="scientific">Hahella chejuensis (strain KCTC 2396)</name>
    <dbReference type="NCBI Taxonomy" id="349521"/>
    <lineage>
        <taxon>Bacteria</taxon>
        <taxon>Pseudomonadati</taxon>
        <taxon>Pseudomonadota</taxon>
        <taxon>Gammaproteobacteria</taxon>
        <taxon>Oceanospirillales</taxon>
        <taxon>Hahellaceae</taxon>
        <taxon>Hahella</taxon>
    </lineage>
</organism>
<accession>Q2SKY8</accession>
<dbReference type="SMART" id="SM00388">
    <property type="entry name" value="HisKA"/>
    <property type="match status" value="1"/>
</dbReference>
<evidence type="ECO:0000256" key="1">
    <source>
        <dbReference type="ARBA" id="ARBA00000085"/>
    </source>
</evidence>
<keyword evidence="8 10" id="KW-1133">Transmembrane helix</keyword>
<keyword evidence="10" id="KW-0472">Membrane</keyword>
<dbReference type="SUPFAM" id="SSF47384">
    <property type="entry name" value="Homodimeric domain of signal transducing histidine kinase"/>
    <property type="match status" value="1"/>
</dbReference>
<dbReference type="InterPro" id="IPR050428">
    <property type="entry name" value="TCS_sensor_his_kinase"/>
</dbReference>
<dbReference type="AlphaFoldDB" id="Q2SKY8"/>
<keyword evidence="4" id="KW-0597">Phosphoprotein</keyword>
<dbReference type="GO" id="GO:0000155">
    <property type="term" value="F:phosphorelay sensor kinase activity"/>
    <property type="evidence" value="ECO:0007669"/>
    <property type="project" value="InterPro"/>
</dbReference>
<evidence type="ECO:0000256" key="7">
    <source>
        <dbReference type="ARBA" id="ARBA00022777"/>
    </source>
</evidence>
<dbReference type="HOGENOM" id="CLU_000445_89_37_6"/>
<proteinExistence type="predicted"/>
<dbReference type="EMBL" id="CP000155">
    <property type="protein sequence ID" value="ABC28686.1"/>
    <property type="molecule type" value="Genomic_DNA"/>
</dbReference>
<dbReference type="Pfam" id="PF00512">
    <property type="entry name" value="HisKA"/>
    <property type="match status" value="1"/>
</dbReference>
<evidence type="ECO:0000256" key="4">
    <source>
        <dbReference type="ARBA" id="ARBA00022553"/>
    </source>
</evidence>
<keyword evidence="7 13" id="KW-0418">Kinase</keyword>
<feature type="domain" description="HAMP" evidence="12">
    <location>
        <begin position="201"/>
        <end position="253"/>
    </location>
</feature>
<dbReference type="SMART" id="SM00387">
    <property type="entry name" value="HATPase_c"/>
    <property type="match status" value="1"/>
</dbReference>
<evidence type="ECO:0000256" key="3">
    <source>
        <dbReference type="ARBA" id="ARBA00012438"/>
    </source>
</evidence>
<dbReference type="InterPro" id="IPR003594">
    <property type="entry name" value="HATPase_dom"/>
</dbReference>
<dbReference type="PANTHER" id="PTHR45436">
    <property type="entry name" value="SENSOR HISTIDINE KINASE YKOH"/>
    <property type="match status" value="1"/>
</dbReference>